<dbReference type="InterPro" id="IPR003594">
    <property type="entry name" value="HATPase_dom"/>
</dbReference>
<dbReference type="KEGG" id="ssm:Spirs_2225"/>
<evidence type="ECO:0000256" key="4">
    <source>
        <dbReference type="ARBA" id="ARBA00022679"/>
    </source>
</evidence>
<dbReference type="InterPro" id="IPR004358">
    <property type="entry name" value="Sig_transdc_His_kin-like_C"/>
</dbReference>
<dbReference type="EMBL" id="CP002116">
    <property type="protein sequence ID" value="ADK81341.1"/>
    <property type="molecule type" value="Genomic_DNA"/>
</dbReference>
<dbReference type="Gene3D" id="3.30.565.10">
    <property type="entry name" value="Histidine kinase-like ATPase, C-terminal domain"/>
    <property type="match status" value="1"/>
</dbReference>
<dbReference type="FunFam" id="3.30.565.10:FF:000006">
    <property type="entry name" value="Sensor histidine kinase WalK"/>
    <property type="match status" value="1"/>
</dbReference>
<dbReference type="SMART" id="SM00388">
    <property type="entry name" value="HisKA"/>
    <property type="match status" value="1"/>
</dbReference>
<gene>
    <name evidence="9" type="ordered locus">Spirs_2225</name>
</gene>
<dbReference type="SUPFAM" id="SSF55874">
    <property type="entry name" value="ATPase domain of HSP90 chaperone/DNA topoisomerase II/histidine kinase"/>
    <property type="match status" value="1"/>
</dbReference>
<dbReference type="Gene3D" id="3.30.450.20">
    <property type="entry name" value="PAS domain"/>
    <property type="match status" value="1"/>
</dbReference>
<reference evidence="9 10" key="1">
    <citation type="journal article" date="2010" name="Stand. Genomic Sci.">
        <title>Complete genome sequence of Spirochaeta smaragdinae type strain (SEBR 4228).</title>
        <authorList>
            <person name="Mavromatis K."/>
            <person name="Yasawong M."/>
            <person name="Chertkov O."/>
            <person name="Lapidus A."/>
            <person name="Lucas S."/>
            <person name="Nolan M."/>
            <person name="Del Rio T.G."/>
            <person name="Tice H."/>
            <person name="Cheng J.F."/>
            <person name="Pitluck S."/>
            <person name="Liolios K."/>
            <person name="Ivanova N."/>
            <person name="Tapia R."/>
            <person name="Han C."/>
            <person name="Bruce D."/>
            <person name="Goodwin L."/>
            <person name="Pati A."/>
            <person name="Chen A."/>
            <person name="Palaniappan K."/>
            <person name="Land M."/>
            <person name="Hauser L."/>
            <person name="Chang Y.J."/>
            <person name="Jeffries C.D."/>
            <person name="Detter J.C."/>
            <person name="Rohde M."/>
            <person name="Brambilla E."/>
            <person name="Spring S."/>
            <person name="Goker M."/>
            <person name="Sikorski J."/>
            <person name="Woyke T."/>
            <person name="Bristow J."/>
            <person name="Eisen J.A."/>
            <person name="Markowitz V."/>
            <person name="Hugenholtz P."/>
            <person name="Klenk H.P."/>
            <person name="Kyrpides N.C."/>
        </authorList>
    </citation>
    <scope>NUCLEOTIDE SEQUENCE [LARGE SCALE GENOMIC DNA]</scope>
    <source>
        <strain evidence="10">DSM 11293 / JCM 15392 / SEBR 4228</strain>
    </source>
</reference>
<dbReference type="GO" id="GO:0000156">
    <property type="term" value="F:phosphorelay response regulator activity"/>
    <property type="evidence" value="ECO:0007669"/>
    <property type="project" value="TreeGrafter"/>
</dbReference>
<feature type="coiled-coil region" evidence="6">
    <location>
        <begin position="248"/>
        <end position="275"/>
    </location>
</feature>
<dbReference type="STRING" id="573413.Spirs_2225"/>
<dbReference type="PANTHER" id="PTHR42878:SF15">
    <property type="entry name" value="BACTERIOPHYTOCHROME"/>
    <property type="match status" value="1"/>
</dbReference>
<dbReference type="InterPro" id="IPR003661">
    <property type="entry name" value="HisK_dim/P_dom"/>
</dbReference>
<dbReference type="HOGENOM" id="CLU_000445_114_71_12"/>
<evidence type="ECO:0000256" key="2">
    <source>
        <dbReference type="ARBA" id="ARBA00012438"/>
    </source>
</evidence>
<dbReference type="CDD" id="cd00082">
    <property type="entry name" value="HisKA"/>
    <property type="match status" value="1"/>
</dbReference>
<evidence type="ECO:0000256" key="6">
    <source>
        <dbReference type="SAM" id="Coils"/>
    </source>
</evidence>
<keyword evidence="4" id="KW-0808">Transferase</keyword>
<keyword evidence="3" id="KW-0597">Phosphoprotein</keyword>
<dbReference type="OrthoDB" id="9813394at2"/>
<dbReference type="AlphaFoldDB" id="E1R714"/>
<comment type="catalytic activity">
    <reaction evidence="1">
        <text>ATP + protein L-histidine = ADP + protein N-phospho-L-histidine.</text>
        <dbReference type="EC" id="2.7.13.3"/>
    </reaction>
</comment>
<dbReference type="InterPro" id="IPR005467">
    <property type="entry name" value="His_kinase_dom"/>
</dbReference>
<evidence type="ECO:0000259" key="8">
    <source>
        <dbReference type="PROSITE" id="PS50113"/>
    </source>
</evidence>
<dbReference type="Pfam" id="PF02518">
    <property type="entry name" value="HATPase_c"/>
    <property type="match status" value="1"/>
</dbReference>
<dbReference type="Pfam" id="PF00512">
    <property type="entry name" value="HisKA"/>
    <property type="match status" value="1"/>
</dbReference>
<proteinExistence type="predicted"/>
<dbReference type="EC" id="2.7.13.3" evidence="2"/>
<dbReference type="PANTHER" id="PTHR42878">
    <property type="entry name" value="TWO-COMPONENT HISTIDINE KINASE"/>
    <property type="match status" value="1"/>
</dbReference>
<name>E1R714_SEDSS</name>
<evidence type="ECO:0000256" key="5">
    <source>
        <dbReference type="ARBA" id="ARBA00022777"/>
    </source>
</evidence>
<dbReference type="RefSeq" id="WP_013254804.1">
    <property type="nucleotide sequence ID" value="NC_014364.1"/>
</dbReference>
<dbReference type="PRINTS" id="PR00344">
    <property type="entry name" value="BCTRLSENSOR"/>
</dbReference>
<dbReference type="Proteomes" id="UP000002318">
    <property type="component" value="Chromosome"/>
</dbReference>
<dbReference type="InterPro" id="IPR050351">
    <property type="entry name" value="BphY/WalK/GraS-like"/>
</dbReference>
<dbReference type="InterPro" id="IPR000700">
    <property type="entry name" value="PAS-assoc_C"/>
</dbReference>
<dbReference type="PROSITE" id="PS50109">
    <property type="entry name" value="HIS_KIN"/>
    <property type="match status" value="1"/>
</dbReference>
<dbReference type="GO" id="GO:0007234">
    <property type="term" value="P:osmosensory signaling via phosphorelay pathway"/>
    <property type="evidence" value="ECO:0007669"/>
    <property type="project" value="TreeGrafter"/>
</dbReference>
<protein>
    <recommendedName>
        <fullName evidence="2">histidine kinase</fullName>
        <ecNumber evidence="2">2.7.13.3</ecNumber>
    </recommendedName>
</protein>
<sequence length="507" mass="57663">MHRLRKCNSFSQSGDKALLLELLVSHYPNGSMGLFDSSLRYCIAGGSPVATDVNSIEDFIGKTVSEIFDIDLMRKIEPPFKAAFDDQPSHLQVSHHEHTYEIHIEPIKIDETIPYGIVLFQDITEKQAELEKKEKALLSLRKLLESSYNTINDIMLVMDKDHQIIFSNLDLDHLPNGIETTCHAALFGNETACADCDIHEIFKDGKEFKKIRSNTDQRKIEEITALPVFDEHNNVQYIVEHIKDVTKEKQLETIRKNFELELERAVTERTRLLDEANRELRAFGYTVSHDLKAPLRHIAGFSNALEEDYGDYLPPKGKQYLNKIKASVARMQTIIDELSVLSRISDQNLSIASVSMNTLIRSVAAEEQEMAHADVEIKIDVEESNTLRLDEEMFRIALKNLISNALKYTSKTQNPKIMITGQQNENSYLLKITDNGIGFDMDKSDRLFQPFSRLHSDSDYPGTGIGLATVRRILLRHNGIIWANSHPGEGSTFFLSIPLEKAERDMV</sequence>
<dbReference type="SMART" id="SM00387">
    <property type="entry name" value="HATPase_c"/>
    <property type="match status" value="1"/>
</dbReference>
<keyword evidence="10" id="KW-1185">Reference proteome</keyword>
<dbReference type="GO" id="GO:0000155">
    <property type="term" value="F:phosphorelay sensor kinase activity"/>
    <property type="evidence" value="ECO:0007669"/>
    <property type="project" value="InterPro"/>
</dbReference>
<feature type="domain" description="PAC" evidence="8">
    <location>
        <begin position="204"/>
        <end position="257"/>
    </location>
</feature>
<evidence type="ECO:0000313" key="9">
    <source>
        <dbReference type="EMBL" id="ADK81341.1"/>
    </source>
</evidence>
<dbReference type="SUPFAM" id="SSF47384">
    <property type="entry name" value="Homodimeric domain of signal transducing histidine kinase"/>
    <property type="match status" value="1"/>
</dbReference>
<accession>E1R714</accession>
<feature type="domain" description="Histidine kinase" evidence="7">
    <location>
        <begin position="286"/>
        <end position="501"/>
    </location>
</feature>
<dbReference type="PROSITE" id="PS50113">
    <property type="entry name" value="PAC"/>
    <property type="match status" value="1"/>
</dbReference>
<dbReference type="InterPro" id="IPR036890">
    <property type="entry name" value="HATPase_C_sf"/>
</dbReference>
<evidence type="ECO:0000313" key="10">
    <source>
        <dbReference type="Proteomes" id="UP000002318"/>
    </source>
</evidence>
<dbReference type="InterPro" id="IPR036097">
    <property type="entry name" value="HisK_dim/P_sf"/>
</dbReference>
<evidence type="ECO:0000256" key="1">
    <source>
        <dbReference type="ARBA" id="ARBA00000085"/>
    </source>
</evidence>
<organism evidence="9 10">
    <name type="scientific">Sediminispirochaeta smaragdinae (strain DSM 11293 / JCM 15392 / SEBR 4228)</name>
    <name type="common">Spirochaeta smaragdinae</name>
    <dbReference type="NCBI Taxonomy" id="573413"/>
    <lineage>
        <taxon>Bacteria</taxon>
        <taxon>Pseudomonadati</taxon>
        <taxon>Spirochaetota</taxon>
        <taxon>Spirochaetia</taxon>
        <taxon>Spirochaetales</taxon>
        <taxon>Spirochaetaceae</taxon>
        <taxon>Sediminispirochaeta</taxon>
    </lineage>
</organism>
<dbReference type="Gene3D" id="1.10.287.130">
    <property type="match status" value="1"/>
</dbReference>
<keyword evidence="5 9" id="KW-0418">Kinase</keyword>
<dbReference type="eggNOG" id="COG4251">
    <property type="taxonomic scope" value="Bacteria"/>
</dbReference>
<dbReference type="GO" id="GO:0030295">
    <property type="term" value="F:protein kinase activator activity"/>
    <property type="evidence" value="ECO:0007669"/>
    <property type="project" value="TreeGrafter"/>
</dbReference>
<evidence type="ECO:0000256" key="3">
    <source>
        <dbReference type="ARBA" id="ARBA00022553"/>
    </source>
</evidence>
<keyword evidence="6" id="KW-0175">Coiled coil</keyword>
<evidence type="ECO:0000259" key="7">
    <source>
        <dbReference type="PROSITE" id="PS50109"/>
    </source>
</evidence>